<keyword evidence="2" id="KW-0812">Transmembrane</keyword>
<feature type="region of interest" description="Disordered" evidence="1">
    <location>
        <begin position="1"/>
        <end position="34"/>
    </location>
</feature>
<dbReference type="AlphaFoldDB" id="C1EAZ4"/>
<dbReference type="KEGG" id="mis:MICPUN_60249"/>
<reference evidence="3 4" key="1">
    <citation type="journal article" date="2009" name="Science">
        <title>Green evolution and dynamic adaptations revealed by genomes of the marine picoeukaryotes Micromonas.</title>
        <authorList>
            <person name="Worden A.Z."/>
            <person name="Lee J.H."/>
            <person name="Mock T."/>
            <person name="Rouze P."/>
            <person name="Simmons M.P."/>
            <person name="Aerts A.L."/>
            <person name="Allen A.E."/>
            <person name="Cuvelier M.L."/>
            <person name="Derelle E."/>
            <person name="Everett M.V."/>
            <person name="Foulon E."/>
            <person name="Grimwood J."/>
            <person name="Gundlach H."/>
            <person name="Henrissat B."/>
            <person name="Napoli C."/>
            <person name="McDonald S.M."/>
            <person name="Parker M.S."/>
            <person name="Rombauts S."/>
            <person name="Salamov A."/>
            <person name="Von Dassow P."/>
            <person name="Badger J.H."/>
            <person name="Coutinho P.M."/>
            <person name="Demir E."/>
            <person name="Dubchak I."/>
            <person name="Gentemann C."/>
            <person name="Eikrem W."/>
            <person name="Gready J.E."/>
            <person name="John U."/>
            <person name="Lanier W."/>
            <person name="Lindquist E.A."/>
            <person name="Lucas S."/>
            <person name="Mayer K.F."/>
            <person name="Moreau H."/>
            <person name="Not F."/>
            <person name="Otillar R."/>
            <person name="Panaud O."/>
            <person name="Pangilinan J."/>
            <person name="Paulsen I."/>
            <person name="Piegu B."/>
            <person name="Poliakov A."/>
            <person name="Robbens S."/>
            <person name="Schmutz J."/>
            <person name="Toulza E."/>
            <person name="Wyss T."/>
            <person name="Zelensky A."/>
            <person name="Zhou K."/>
            <person name="Armbrust E.V."/>
            <person name="Bhattacharya D."/>
            <person name="Goodenough U.W."/>
            <person name="Van de Peer Y."/>
            <person name="Grigoriev I.V."/>
        </authorList>
    </citation>
    <scope>NUCLEOTIDE SEQUENCE [LARGE SCALE GENOMIC DNA]</scope>
    <source>
        <strain evidence="4">RCC299 / NOUM17</strain>
    </source>
</reference>
<dbReference type="Proteomes" id="UP000002009">
    <property type="component" value="Chromosome 7"/>
</dbReference>
<evidence type="ECO:0000256" key="2">
    <source>
        <dbReference type="SAM" id="Phobius"/>
    </source>
</evidence>
<organism evidence="3 4">
    <name type="scientific">Micromonas commoda (strain RCC299 / NOUM17 / CCMP2709)</name>
    <name type="common">Picoplanktonic green alga</name>
    <dbReference type="NCBI Taxonomy" id="296587"/>
    <lineage>
        <taxon>Eukaryota</taxon>
        <taxon>Viridiplantae</taxon>
        <taxon>Chlorophyta</taxon>
        <taxon>Mamiellophyceae</taxon>
        <taxon>Mamiellales</taxon>
        <taxon>Mamiellaceae</taxon>
        <taxon>Micromonas</taxon>
    </lineage>
</organism>
<keyword evidence="2" id="KW-1133">Transmembrane helix</keyword>
<evidence type="ECO:0000313" key="4">
    <source>
        <dbReference type="Proteomes" id="UP000002009"/>
    </source>
</evidence>
<accession>C1EAZ4</accession>
<gene>
    <name evidence="3" type="ORF">MICPUN_60249</name>
</gene>
<dbReference type="InParanoid" id="C1EAZ4"/>
<sequence length="81" mass="8742">MRRSAVYARSDGEGADDETEGLASGEGSSAQRAWRTRTSRMDALQEPVPTGVVKGFALAAVLFVLVKLLQGWMWGDGEEVI</sequence>
<evidence type="ECO:0000256" key="1">
    <source>
        <dbReference type="SAM" id="MobiDB-lite"/>
    </source>
</evidence>
<keyword evidence="2" id="KW-0472">Membrane</keyword>
<dbReference type="GeneID" id="8245325"/>
<name>C1EAZ4_MICCC</name>
<keyword evidence="4" id="KW-1185">Reference proteome</keyword>
<evidence type="ECO:0000313" key="3">
    <source>
        <dbReference type="EMBL" id="ACO64942.1"/>
    </source>
</evidence>
<feature type="transmembrane region" description="Helical" evidence="2">
    <location>
        <begin position="55"/>
        <end position="75"/>
    </location>
</feature>
<dbReference type="RefSeq" id="XP_002503684.1">
    <property type="nucleotide sequence ID" value="XM_002503638.1"/>
</dbReference>
<dbReference type="EMBL" id="CP001328">
    <property type="protein sequence ID" value="ACO64942.1"/>
    <property type="molecule type" value="Genomic_DNA"/>
</dbReference>
<proteinExistence type="predicted"/>
<protein>
    <submittedName>
        <fullName evidence="3">Uncharacterized protein</fullName>
    </submittedName>
</protein>